<organism evidence="5 6">
    <name type="scientific">Ginsengibacter hankyongi</name>
    <dbReference type="NCBI Taxonomy" id="2607284"/>
    <lineage>
        <taxon>Bacteria</taxon>
        <taxon>Pseudomonadati</taxon>
        <taxon>Bacteroidota</taxon>
        <taxon>Chitinophagia</taxon>
        <taxon>Chitinophagales</taxon>
        <taxon>Chitinophagaceae</taxon>
        <taxon>Ginsengibacter</taxon>
    </lineage>
</organism>
<keyword evidence="6" id="KW-1185">Reference proteome</keyword>
<evidence type="ECO:0000259" key="3">
    <source>
        <dbReference type="Pfam" id="PF02894"/>
    </source>
</evidence>
<reference evidence="5 6" key="1">
    <citation type="submission" date="2019-09" db="EMBL/GenBank/DDBJ databases">
        <title>Draft genome sequence of Ginsengibacter sp. BR5-29.</title>
        <authorList>
            <person name="Im W.-T."/>
        </authorList>
    </citation>
    <scope>NUCLEOTIDE SEQUENCE [LARGE SCALE GENOMIC DNA]</scope>
    <source>
        <strain evidence="5 6">BR5-29</strain>
    </source>
</reference>
<gene>
    <name evidence="5" type="ORF">FW778_13525</name>
</gene>
<proteinExistence type="predicted"/>
<feature type="domain" description="Gfo/Idh/MocA-like oxidoreductase C-terminal" evidence="3">
    <location>
        <begin position="303"/>
        <end position="349"/>
    </location>
</feature>
<dbReference type="AlphaFoldDB" id="A0A5J5IFE8"/>
<dbReference type="Pfam" id="PF22725">
    <property type="entry name" value="GFO_IDH_MocA_C3"/>
    <property type="match status" value="1"/>
</dbReference>
<dbReference type="InterPro" id="IPR008354">
    <property type="entry name" value="Glc-Fru_OxRdtase_bac"/>
</dbReference>
<dbReference type="InterPro" id="IPR036291">
    <property type="entry name" value="NAD(P)-bd_dom_sf"/>
</dbReference>
<evidence type="ECO:0000313" key="6">
    <source>
        <dbReference type="Proteomes" id="UP000326903"/>
    </source>
</evidence>
<dbReference type="SUPFAM" id="SSF51735">
    <property type="entry name" value="NAD(P)-binding Rossmann-fold domains"/>
    <property type="match status" value="1"/>
</dbReference>
<dbReference type="PANTHER" id="PTHR43818">
    <property type="entry name" value="BCDNA.GH03377"/>
    <property type="match status" value="1"/>
</dbReference>
<evidence type="ECO:0000256" key="1">
    <source>
        <dbReference type="ARBA" id="ARBA00023002"/>
    </source>
</evidence>
<dbReference type="Pfam" id="PF02894">
    <property type="entry name" value="GFO_IDH_MocA_C"/>
    <property type="match status" value="1"/>
</dbReference>
<dbReference type="Pfam" id="PF01408">
    <property type="entry name" value="GFO_IDH_MocA"/>
    <property type="match status" value="1"/>
</dbReference>
<evidence type="ECO:0000259" key="4">
    <source>
        <dbReference type="Pfam" id="PF22725"/>
    </source>
</evidence>
<dbReference type="InterPro" id="IPR050463">
    <property type="entry name" value="Gfo/Idh/MocA_oxidrdct_glycsds"/>
</dbReference>
<comment type="caution">
    <text evidence="5">The sequence shown here is derived from an EMBL/GenBank/DDBJ whole genome shotgun (WGS) entry which is preliminary data.</text>
</comment>
<dbReference type="InterPro" id="IPR000683">
    <property type="entry name" value="Gfo/Idh/MocA-like_OxRdtase_N"/>
</dbReference>
<accession>A0A5J5IFE8</accession>
<dbReference type="PANTHER" id="PTHR43818:SF11">
    <property type="entry name" value="BCDNA.GH03377"/>
    <property type="match status" value="1"/>
</dbReference>
<dbReference type="InterPro" id="IPR055170">
    <property type="entry name" value="GFO_IDH_MocA-like_dom"/>
</dbReference>
<dbReference type="Proteomes" id="UP000326903">
    <property type="component" value="Unassembled WGS sequence"/>
</dbReference>
<dbReference type="Gene3D" id="3.30.360.10">
    <property type="entry name" value="Dihydrodipicolinate Reductase, domain 2"/>
    <property type="match status" value="1"/>
</dbReference>
<dbReference type="PRINTS" id="PR01775">
    <property type="entry name" value="GLFROXRDTASE"/>
</dbReference>
<protein>
    <submittedName>
        <fullName evidence="5">Gfo/Idh/MocA family oxidoreductase</fullName>
    </submittedName>
</protein>
<evidence type="ECO:0000259" key="2">
    <source>
        <dbReference type="Pfam" id="PF01408"/>
    </source>
</evidence>
<feature type="domain" description="GFO/IDH/MocA-like oxidoreductase" evidence="4">
    <location>
        <begin position="167"/>
        <end position="264"/>
    </location>
</feature>
<keyword evidence="1" id="KW-0560">Oxidoreductase</keyword>
<name>A0A5J5IFE8_9BACT</name>
<dbReference type="SUPFAM" id="SSF55347">
    <property type="entry name" value="Glyceraldehyde-3-phosphate dehydrogenase-like, C-terminal domain"/>
    <property type="match status" value="1"/>
</dbReference>
<dbReference type="InterPro" id="IPR004104">
    <property type="entry name" value="Gfo/Idh/MocA-like_OxRdtase_C"/>
</dbReference>
<dbReference type="EMBL" id="VYQF01000003">
    <property type="protein sequence ID" value="KAA9038573.1"/>
    <property type="molecule type" value="Genomic_DNA"/>
</dbReference>
<feature type="domain" description="Gfo/Idh/MocA-like oxidoreductase N-terminal" evidence="2">
    <location>
        <begin position="28"/>
        <end position="151"/>
    </location>
</feature>
<dbReference type="GO" id="GO:0016491">
    <property type="term" value="F:oxidoreductase activity"/>
    <property type="evidence" value="ECO:0007669"/>
    <property type="project" value="UniProtKB-KW"/>
</dbReference>
<dbReference type="Gene3D" id="3.40.50.720">
    <property type="entry name" value="NAD(P)-binding Rossmann-like Domain"/>
    <property type="match status" value="1"/>
</dbReference>
<dbReference type="RefSeq" id="WP_150415294.1">
    <property type="nucleotide sequence ID" value="NZ_VYQF01000003.1"/>
</dbReference>
<sequence length="352" mass="39355">MKKKLAGTTIPVTKTLSDNKKPVKDKLGIAIIGLGEYASDELATALKKTKECYLAGIVTDEPSKAKKWKKYFNIPDTNIYDYKNFDRIKDNADIDIIYIVLPNSLHREYAVRAAKAGKHVICEKPMAITVKDCDKMLTAFDKSGTMLSIGYRLHFEPHHIKVMELGQKKYYGNIKRLIAKNGIPEIDGWRLDKELSGGGALMDVGVYCVQAVRYTTGMEPVSVTAKEGKKTSKKKFKEIEESISWQMEMPGGLIAECECSYTKEMSLLRAEAESDWFELSPAFTYSGIKGKTSSGKMNLRNINQQVAQMDDFANAIKNNKPTPVDGETGKQDVKILQAIYKAVKTGKRVIIK</sequence>
<dbReference type="GO" id="GO:0000166">
    <property type="term" value="F:nucleotide binding"/>
    <property type="evidence" value="ECO:0007669"/>
    <property type="project" value="InterPro"/>
</dbReference>
<evidence type="ECO:0000313" key="5">
    <source>
        <dbReference type="EMBL" id="KAA9038573.1"/>
    </source>
</evidence>